<name>S1NFM1_9ENTE</name>
<proteinExistence type="predicted"/>
<comment type="caution">
    <text evidence="1">The sequence shown here is derived from an EMBL/GenBank/DDBJ whole genome shotgun (WGS) entry which is preliminary data.</text>
</comment>
<dbReference type="AlphaFoldDB" id="S1NFM1"/>
<dbReference type="RefSeq" id="WP_016182530.1">
    <property type="nucleotide sequence ID" value="NZ_JXKI01000041.1"/>
</dbReference>
<keyword evidence="2" id="KW-1185">Reference proteome</keyword>
<evidence type="ECO:0000313" key="2">
    <source>
        <dbReference type="Proteomes" id="UP000014113"/>
    </source>
</evidence>
<organism evidence="1 2">
    <name type="scientific">Enterococcus columbae DSM 7374 = ATCC 51263</name>
    <dbReference type="NCBI Taxonomy" id="1121865"/>
    <lineage>
        <taxon>Bacteria</taxon>
        <taxon>Bacillati</taxon>
        <taxon>Bacillota</taxon>
        <taxon>Bacilli</taxon>
        <taxon>Lactobacillales</taxon>
        <taxon>Enterococcaceae</taxon>
        <taxon>Enterococcus</taxon>
    </lineage>
</organism>
<dbReference type="EMBL" id="ASWJ01000004">
    <property type="protein sequence ID" value="EOW84468.1"/>
    <property type="molecule type" value="Genomic_DNA"/>
</dbReference>
<dbReference type="STRING" id="1121865.OMW_00366"/>
<evidence type="ECO:0000313" key="1">
    <source>
        <dbReference type="EMBL" id="EOW84468.1"/>
    </source>
</evidence>
<reference evidence="1 2" key="1">
    <citation type="submission" date="2013-03" db="EMBL/GenBank/DDBJ databases">
        <title>The Genome Sequence of Enterococcus columbae ATCC_51263 (PacBio/Illumina hybrid assembly).</title>
        <authorList>
            <consortium name="The Broad Institute Genomics Platform"/>
            <consortium name="The Broad Institute Genome Sequencing Center for Infectious Disease"/>
            <person name="Earl A."/>
            <person name="Russ C."/>
            <person name="Gilmore M."/>
            <person name="Surin D."/>
            <person name="Walker B."/>
            <person name="Young S."/>
            <person name="Zeng Q."/>
            <person name="Gargeya S."/>
            <person name="Fitzgerald M."/>
            <person name="Haas B."/>
            <person name="Abouelleil A."/>
            <person name="Allen A.W."/>
            <person name="Alvarado L."/>
            <person name="Arachchi H.M."/>
            <person name="Berlin A.M."/>
            <person name="Chapman S.B."/>
            <person name="Gainer-Dewar J."/>
            <person name="Goldberg J."/>
            <person name="Griggs A."/>
            <person name="Gujja S."/>
            <person name="Hansen M."/>
            <person name="Howarth C."/>
            <person name="Imamovic A."/>
            <person name="Ireland A."/>
            <person name="Larimer J."/>
            <person name="McCowan C."/>
            <person name="Murphy C."/>
            <person name="Pearson M."/>
            <person name="Poon T.W."/>
            <person name="Priest M."/>
            <person name="Roberts A."/>
            <person name="Saif S."/>
            <person name="Shea T."/>
            <person name="Sisk P."/>
            <person name="Sykes S."/>
            <person name="Wortman J."/>
            <person name="Nusbaum C."/>
            <person name="Birren B."/>
        </authorList>
    </citation>
    <scope>NUCLEOTIDE SEQUENCE [LARGE SCALE GENOMIC DNA]</scope>
    <source>
        <strain evidence="1 2">ATCC 51263</strain>
    </source>
</reference>
<dbReference type="Proteomes" id="UP000014113">
    <property type="component" value="Unassembled WGS sequence"/>
</dbReference>
<protein>
    <submittedName>
        <fullName evidence="1">Uncharacterized protein</fullName>
    </submittedName>
</protein>
<sequence length="50" mass="5724">MGNIDHLGLYVALAMKNLYFLNVQIENVVSEVQRLAKHLRVEEVSAQLQK</sequence>
<dbReference type="PATRIC" id="fig|1121865.3.peg.359"/>
<accession>S1NFM1</accession>
<gene>
    <name evidence="1" type="ORF">I568_00964</name>
</gene>